<feature type="transmembrane region" description="Helical" evidence="2">
    <location>
        <begin position="28"/>
        <end position="46"/>
    </location>
</feature>
<dbReference type="Proteomes" id="UP001501752">
    <property type="component" value="Unassembled WGS sequence"/>
</dbReference>
<sequence length="205" mass="21772">MSAVLAVRPTVGSIRRVRAFTPRAASRILVWCGLALVPWAALLATLPGGRGWAVLDLAEATALIIGGIRLHQGQGAHRFAVALAAALLLGDACCDLATAAPGSELAAALLMAVCAEGPLAVLCGRLALDRPTPVPTPPRPHRPALPRPHRSAHRRPHRPERPQVPLSKPRRGAQHRRPTPPPREGPCPDLRRSPPDICKQIVSGR</sequence>
<feature type="compositionally biased region" description="Basic residues" evidence="1">
    <location>
        <begin position="168"/>
        <end position="178"/>
    </location>
</feature>
<evidence type="ECO:0000313" key="4">
    <source>
        <dbReference type="Proteomes" id="UP001501752"/>
    </source>
</evidence>
<dbReference type="EMBL" id="BAABIS010000001">
    <property type="protein sequence ID" value="GAA4847926.1"/>
    <property type="molecule type" value="Genomic_DNA"/>
</dbReference>
<accession>A0ABP9DIX2</accession>
<keyword evidence="2" id="KW-1133">Transmembrane helix</keyword>
<keyword evidence="2" id="KW-0812">Transmembrane</keyword>
<reference evidence="4" key="1">
    <citation type="journal article" date="2019" name="Int. J. Syst. Evol. Microbiol.">
        <title>The Global Catalogue of Microorganisms (GCM) 10K type strain sequencing project: providing services to taxonomists for standard genome sequencing and annotation.</title>
        <authorList>
            <consortium name="The Broad Institute Genomics Platform"/>
            <consortium name="The Broad Institute Genome Sequencing Center for Infectious Disease"/>
            <person name="Wu L."/>
            <person name="Ma J."/>
        </authorList>
    </citation>
    <scope>NUCLEOTIDE SEQUENCE [LARGE SCALE GENOMIC DNA]</scope>
    <source>
        <strain evidence="4">JCM 13006</strain>
    </source>
</reference>
<evidence type="ECO:0000313" key="3">
    <source>
        <dbReference type="EMBL" id="GAA4847926.1"/>
    </source>
</evidence>
<feature type="compositionally biased region" description="Basic residues" evidence="1">
    <location>
        <begin position="139"/>
        <end position="158"/>
    </location>
</feature>
<organism evidence="3 4">
    <name type="scientific">Kitasatospora terrestris</name>
    <dbReference type="NCBI Taxonomy" id="258051"/>
    <lineage>
        <taxon>Bacteria</taxon>
        <taxon>Bacillati</taxon>
        <taxon>Actinomycetota</taxon>
        <taxon>Actinomycetes</taxon>
        <taxon>Kitasatosporales</taxon>
        <taxon>Streptomycetaceae</taxon>
        <taxon>Kitasatospora</taxon>
    </lineage>
</organism>
<evidence type="ECO:0000256" key="1">
    <source>
        <dbReference type="SAM" id="MobiDB-lite"/>
    </source>
</evidence>
<gene>
    <name evidence="3" type="ORF">GCM10023235_25930</name>
</gene>
<evidence type="ECO:0000256" key="2">
    <source>
        <dbReference type="SAM" id="Phobius"/>
    </source>
</evidence>
<proteinExistence type="predicted"/>
<comment type="caution">
    <text evidence="3">The sequence shown here is derived from an EMBL/GenBank/DDBJ whole genome shotgun (WGS) entry which is preliminary data.</text>
</comment>
<keyword evidence="2" id="KW-0472">Membrane</keyword>
<feature type="region of interest" description="Disordered" evidence="1">
    <location>
        <begin position="130"/>
        <end position="205"/>
    </location>
</feature>
<protein>
    <submittedName>
        <fullName evidence="3">Uncharacterized protein</fullName>
    </submittedName>
</protein>
<name>A0ABP9DIX2_9ACTN</name>
<keyword evidence="4" id="KW-1185">Reference proteome</keyword>